<gene>
    <name evidence="1" type="primary">DIP2_2</name>
    <name evidence="1" type="ORF">DSO57_1022307</name>
</gene>
<keyword evidence="2" id="KW-1185">Reference proteome</keyword>
<sequence>MVKQYLKYIPKSKFGVINSTRSNAIYDTTGQFAILPCLEEVKLWDLKKGTEVATLADPEIKHEVTAIACSHDGQYVVTGYFDGTIRVWDLPTRSLAIVFNGHKSEVTVLQFDSQCARLVSGSRDTDIIVWDILNETGLYRLRGHRNQITGVSFLGDKDCLISVSKDTLIKVWDLTTQHCIQTIVGHRSEIWSMCIDPVKCMLVTGSSDKDLKLWFLHPELLEKGTIDDANVAVITHAGEVERSSKERVTQLTLHSSGSYIGCLGNDKTVEVFRLRTVEEATKKAMRRARRQKEKSKLPEGQAEAPPNEVKLSDIISSYQMVRAAAKIRSFDMHPNKGAIQIILALTDNSVETHSIPLPDKEGTSECLYSLEQPGHRSDVRAISLSSDDELLASCSNGLLKVWNIQSGACIRTMDCGVAICCTFLPGDRHIVVGTKTGAIELFDVASSTLIESFSAHSSTVWSMHVRPDKGGLVSGSADKEVKFWDLDTKTLVAEDGTGHITRQLTLTHARTLQMSDDVLCVKYSPDQKLLAVSLIDTTVKVFYADSLKLFLSLYGHKLPVVSLDITTDSHLIVTGSADKNIKLWGLEFGDCHRSLFAHSESVMQVQFVPNTHYFFSVSKDKQVKYWDGDKFENIMKLDGHQSEVWSLAVSRHGSFVVTGSNDRSLRVWERTDEPLFLEEEREKEMEELFESTLVDNSSGDKETEDEVSRITSQTIESLKAGERIFEAIAIADQERLDLEAHQKAASSEPKPPRHPILSALKVTSERYVFDIVRQVRPADLEDALLALPFGKITSLLSYIAVWAQKSWSTPLVARVLTFVLKVYHPQITTSRSIRPILDSIRHDLRKNLQHQKDTMGFNLAGLKFLQREAVASDVTFGDDAPDTLENITAAVKRKMVS</sequence>
<reference evidence="1" key="1">
    <citation type="submission" date="2022-04" db="EMBL/GenBank/DDBJ databases">
        <title>Genome of the entomopathogenic fungus Entomophthora muscae.</title>
        <authorList>
            <person name="Elya C."/>
            <person name="Lovett B.R."/>
            <person name="Lee E."/>
            <person name="Macias A.M."/>
            <person name="Hajek A.E."/>
            <person name="De Bivort B.L."/>
            <person name="Kasson M.T."/>
            <person name="De Fine Licht H.H."/>
            <person name="Stajich J.E."/>
        </authorList>
    </citation>
    <scope>NUCLEOTIDE SEQUENCE</scope>
    <source>
        <strain evidence="1">Berkeley</strain>
    </source>
</reference>
<dbReference type="Proteomes" id="UP001165960">
    <property type="component" value="Unassembled WGS sequence"/>
</dbReference>
<dbReference type="EMBL" id="QTSX02005082">
    <property type="protein sequence ID" value="KAJ9061250.1"/>
    <property type="molecule type" value="Genomic_DNA"/>
</dbReference>
<proteinExistence type="predicted"/>
<organism evidence="1 2">
    <name type="scientific">Entomophthora muscae</name>
    <dbReference type="NCBI Taxonomy" id="34485"/>
    <lineage>
        <taxon>Eukaryota</taxon>
        <taxon>Fungi</taxon>
        <taxon>Fungi incertae sedis</taxon>
        <taxon>Zoopagomycota</taxon>
        <taxon>Entomophthoromycotina</taxon>
        <taxon>Entomophthoromycetes</taxon>
        <taxon>Entomophthorales</taxon>
        <taxon>Entomophthoraceae</taxon>
        <taxon>Entomophthora</taxon>
    </lineage>
</organism>
<name>A0ACC2SG25_9FUNG</name>
<evidence type="ECO:0000313" key="1">
    <source>
        <dbReference type="EMBL" id="KAJ9061250.1"/>
    </source>
</evidence>
<protein>
    <submittedName>
        <fullName evidence="1">Beta transducin</fullName>
    </submittedName>
</protein>
<evidence type="ECO:0000313" key="2">
    <source>
        <dbReference type="Proteomes" id="UP001165960"/>
    </source>
</evidence>
<comment type="caution">
    <text evidence="1">The sequence shown here is derived from an EMBL/GenBank/DDBJ whole genome shotgun (WGS) entry which is preliminary data.</text>
</comment>
<accession>A0ACC2SG25</accession>